<evidence type="ECO:0000313" key="13">
    <source>
        <dbReference type="EMBL" id="RNF60920.1"/>
    </source>
</evidence>
<evidence type="ECO:0000259" key="11">
    <source>
        <dbReference type="Pfam" id="PF02875"/>
    </source>
</evidence>
<accession>A0A3M8R2W9</accession>
<evidence type="ECO:0000256" key="5">
    <source>
        <dbReference type="ARBA" id="ARBA00022960"/>
    </source>
</evidence>
<feature type="domain" description="Mur ligase N-terminal catalytic" evidence="10">
    <location>
        <begin position="2"/>
        <end position="97"/>
    </location>
</feature>
<keyword evidence="8 9" id="KW-0961">Cell wall biogenesis/degradation</keyword>
<dbReference type="Pfam" id="PF02875">
    <property type="entry name" value="Mur_ligase_C"/>
    <property type="match status" value="1"/>
</dbReference>
<comment type="pathway">
    <text evidence="9">Cell wall biogenesis; peptidoglycan recycling.</text>
</comment>
<dbReference type="InterPro" id="IPR004101">
    <property type="entry name" value="Mur_ligase_C"/>
</dbReference>
<proteinExistence type="inferred from homology"/>
<dbReference type="PANTHER" id="PTHR43445:SF5">
    <property type="entry name" value="UDP-N-ACETYLMURAMATE--L-ALANYL-GAMMA-D-GLUTAMYL-MESO-2,6-DIAMINOHEPTANDIOATE LIGASE"/>
    <property type="match status" value="1"/>
</dbReference>
<dbReference type="GO" id="GO:0005524">
    <property type="term" value="F:ATP binding"/>
    <property type="evidence" value="ECO:0007669"/>
    <property type="project" value="UniProtKB-UniRule"/>
</dbReference>
<keyword evidence="9" id="KW-0460">Magnesium</keyword>
<dbReference type="EC" id="6.3.2.45" evidence="9"/>
<dbReference type="Gene3D" id="3.40.1190.10">
    <property type="entry name" value="Mur-like, catalytic domain"/>
    <property type="match status" value="1"/>
</dbReference>
<name>A0A3M8R2W9_9PROT</name>
<evidence type="ECO:0000256" key="9">
    <source>
        <dbReference type="HAMAP-Rule" id="MF_02020"/>
    </source>
</evidence>
<dbReference type="GO" id="GO:0009252">
    <property type="term" value="P:peptidoglycan biosynthetic process"/>
    <property type="evidence" value="ECO:0007669"/>
    <property type="project" value="UniProtKB-KW"/>
</dbReference>
<dbReference type="AlphaFoldDB" id="A0A3M8R2W9"/>
<dbReference type="InterPro" id="IPR050061">
    <property type="entry name" value="MurCDEF_pg_biosynth"/>
</dbReference>
<dbReference type="EMBL" id="RIZI01000172">
    <property type="protein sequence ID" value="RNF60920.1"/>
    <property type="molecule type" value="Genomic_DNA"/>
</dbReference>
<comment type="function">
    <text evidence="9">Reutilizes the intact tripeptide L-alanyl-gamma-D-glutamyl-meso-diaminopimelate by linking it to UDP-N-acetylmuramate.</text>
</comment>
<keyword evidence="7 9" id="KW-0131">Cell cycle</keyword>
<keyword evidence="2 9" id="KW-0132">Cell division</keyword>
<dbReference type="RefSeq" id="WP_123104203.1">
    <property type="nucleotide sequence ID" value="NZ_CP127527.1"/>
</dbReference>
<keyword evidence="6 9" id="KW-0573">Peptidoglycan synthesis</keyword>
<dbReference type="HAMAP" id="MF_02020">
    <property type="entry name" value="Mpl"/>
    <property type="match status" value="1"/>
</dbReference>
<evidence type="ECO:0000256" key="6">
    <source>
        <dbReference type="ARBA" id="ARBA00022984"/>
    </source>
</evidence>
<dbReference type="InterPro" id="IPR013221">
    <property type="entry name" value="Mur_ligase_cen"/>
</dbReference>
<comment type="caution">
    <text evidence="13">The sequence shown here is derived from an EMBL/GenBank/DDBJ whole genome shotgun (WGS) entry which is preliminary data.</text>
</comment>
<dbReference type="Gene3D" id="3.40.50.720">
    <property type="entry name" value="NAD(P)-binding Rossmann-like Domain"/>
    <property type="match status" value="1"/>
</dbReference>
<dbReference type="GO" id="GO:0008360">
    <property type="term" value="P:regulation of cell shape"/>
    <property type="evidence" value="ECO:0007669"/>
    <property type="project" value="UniProtKB-KW"/>
</dbReference>
<keyword evidence="5 9" id="KW-0133">Cell shape</keyword>
<keyword evidence="3 9" id="KW-0547">Nucleotide-binding</keyword>
<feature type="binding site" evidence="9">
    <location>
        <begin position="110"/>
        <end position="116"/>
    </location>
    <ligand>
        <name>ATP</name>
        <dbReference type="ChEBI" id="CHEBI:30616"/>
    </ligand>
</feature>
<comment type="similarity">
    <text evidence="9">Belongs to the MurCDEF family. Mpl subfamily.</text>
</comment>
<evidence type="ECO:0000256" key="3">
    <source>
        <dbReference type="ARBA" id="ARBA00022741"/>
    </source>
</evidence>
<evidence type="ECO:0000256" key="2">
    <source>
        <dbReference type="ARBA" id="ARBA00022618"/>
    </source>
</evidence>
<organism evidence="13">
    <name type="scientific">Acidithiobacillus sulfuriphilus</name>
    <dbReference type="NCBI Taxonomy" id="1867749"/>
    <lineage>
        <taxon>Bacteria</taxon>
        <taxon>Pseudomonadati</taxon>
        <taxon>Pseudomonadota</taxon>
        <taxon>Acidithiobacillia</taxon>
        <taxon>Acidithiobacillales</taxon>
        <taxon>Acidithiobacillaceae</taxon>
        <taxon>Acidithiobacillus</taxon>
    </lineage>
</organism>
<dbReference type="InterPro" id="IPR005757">
    <property type="entry name" value="Mpl"/>
</dbReference>
<keyword evidence="4 9" id="KW-0067">ATP-binding</keyword>
<dbReference type="GO" id="GO:0009254">
    <property type="term" value="P:peptidoglycan turnover"/>
    <property type="evidence" value="ECO:0007669"/>
    <property type="project" value="UniProtKB-UniRule"/>
</dbReference>
<evidence type="ECO:0000259" key="10">
    <source>
        <dbReference type="Pfam" id="PF01225"/>
    </source>
</evidence>
<dbReference type="InterPro" id="IPR000713">
    <property type="entry name" value="Mur_ligase_N"/>
</dbReference>
<dbReference type="NCBIfam" id="TIGR01081">
    <property type="entry name" value="mpl"/>
    <property type="match status" value="1"/>
</dbReference>
<dbReference type="GO" id="GO:0106418">
    <property type="term" value="F:UDP-N-acetylmuramate-L-alanyl-gamma-D-glutamyl-meso-2,6-diaminoheptanedioate ligase activity"/>
    <property type="evidence" value="ECO:0007669"/>
    <property type="project" value="UniProtKB-EC"/>
</dbReference>
<dbReference type="PANTHER" id="PTHR43445">
    <property type="entry name" value="UDP-N-ACETYLMURAMATE--L-ALANINE LIGASE-RELATED"/>
    <property type="match status" value="1"/>
</dbReference>
<evidence type="ECO:0000259" key="12">
    <source>
        <dbReference type="Pfam" id="PF08245"/>
    </source>
</evidence>
<evidence type="ECO:0000256" key="7">
    <source>
        <dbReference type="ARBA" id="ARBA00023306"/>
    </source>
</evidence>
<keyword evidence="1 9" id="KW-0436">Ligase</keyword>
<comment type="cofactor">
    <cofactor evidence="9">
        <name>Mg(2+)</name>
        <dbReference type="ChEBI" id="CHEBI:18420"/>
    </cofactor>
</comment>
<comment type="catalytic activity">
    <reaction evidence="9">
        <text>UDP-N-acetyl-alpha-D-muramate + L-alanyl-gamma-D-glutamyl-meso-2,6-diaminopimelate + ATP = UDP-N-acetyl-alpha-D-muramoyl-L-alanyl-gamma-D-glutamyl-meso-2,6-diaminopimelate + ADP + phosphate + H(+)</text>
        <dbReference type="Rhea" id="RHEA:29563"/>
        <dbReference type="ChEBI" id="CHEBI:15378"/>
        <dbReference type="ChEBI" id="CHEBI:30616"/>
        <dbReference type="ChEBI" id="CHEBI:43474"/>
        <dbReference type="ChEBI" id="CHEBI:61401"/>
        <dbReference type="ChEBI" id="CHEBI:70757"/>
        <dbReference type="ChEBI" id="CHEBI:83905"/>
        <dbReference type="ChEBI" id="CHEBI:456216"/>
        <dbReference type="EC" id="6.3.2.45"/>
    </reaction>
</comment>
<dbReference type="Pfam" id="PF08245">
    <property type="entry name" value="Mur_ligase_M"/>
    <property type="match status" value="1"/>
</dbReference>
<evidence type="ECO:0000256" key="1">
    <source>
        <dbReference type="ARBA" id="ARBA00022598"/>
    </source>
</evidence>
<dbReference type="OrthoDB" id="5287829at2"/>
<dbReference type="SUPFAM" id="SSF53244">
    <property type="entry name" value="MurD-like peptide ligases, peptide-binding domain"/>
    <property type="match status" value="1"/>
</dbReference>
<evidence type="ECO:0000256" key="4">
    <source>
        <dbReference type="ARBA" id="ARBA00022840"/>
    </source>
</evidence>
<dbReference type="SUPFAM" id="SSF53623">
    <property type="entry name" value="MurD-like peptide ligases, catalytic domain"/>
    <property type="match status" value="1"/>
</dbReference>
<dbReference type="Gene3D" id="3.90.190.20">
    <property type="entry name" value="Mur ligase, C-terminal domain"/>
    <property type="match status" value="1"/>
</dbReference>
<feature type="domain" description="Mur ligase central" evidence="12">
    <location>
        <begin position="108"/>
        <end position="291"/>
    </location>
</feature>
<dbReference type="GO" id="GO:0071555">
    <property type="term" value="P:cell wall organization"/>
    <property type="evidence" value="ECO:0007669"/>
    <property type="project" value="UniProtKB-KW"/>
</dbReference>
<dbReference type="Pfam" id="PF01225">
    <property type="entry name" value="Mur_ligase"/>
    <property type="match status" value="1"/>
</dbReference>
<evidence type="ECO:0000256" key="8">
    <source>
        <dbReference type="ARBA" id="ARBA00023316"/>
    </source>
</evidence>
<dbReference type="UniPathway" id="UPA00544"/>
<protein>
    <recommendedName>
        <fullName evidence="9">UDP-N-acetylmuramate--L-alanyl-gamma-D-glutamyl-meso-2,6-diaminoheptandioate ligase</fullName>
        <ecNumber evidence="9">6.3.2.45</ecNumber>
    </recommendedName>
    <alternativeName>
        <fullName evidence="9">Murein peptide ligase</fullName>
    </alternativeName>
    <alternativeName>
        <fullName evidence="9">UDP-N-acetylmuramate:L-alanyl-gamma-D-glutamyl-meso-diaminopimelate ligase</fullName>
    </alternativeName>
</protein>
<reference evidence="13" key="1">
    <citation type="submission" date="2018-10" db="EMBL/GenBank/DDBJ databases">
        <title>Acidithiobacillus sulfuriphilus sp. nov.: an extremely acidophilic sulfur-oxidizing chemolithotroph isolated from a neutral pH environment.</title>
        <authorList>
            <person name="Falagan C."/>
            <person name="Moya-Beltran A."/>
            <person name="Quatrini R."/>
            <person name="Johnson D.B."/>
        </authorList>
    </citation>
    <scope>NUCLEOTIDE SEQUENCE [LARGE SCALE GENOMIC DNA]</scope>
    <source>
        <strain evidence="13">CJ-2</strain>
    </source>
</reference>
<sequence>MHIHVLGACGTFMGGIALLARAAGHQVSGSDTHAYPPMSTLLAREGIAVLDGYDPAHLPPAPALVLIGNALSRGNPAVEAVLDRGLPYDSGPAWLAREILQGRWVLAVAGTHGKTSTTAMLAWILDYAGLEPGFLIGGEPLNFGVSARLGGGSFFVIEADEYDTAFFDKRAKFVHYHPRTLILNNLEYDHADIFPDLDAIITQFHHLLRTVPGNGQILVHAAAPALEQVLARGCWTPVQRFAAAGPWQIRLERPDAGAFAILEGGQERGRVTWNQAGVFNAENALAAILAARHAGVPVAVSCAALGGFQGVRRRLELRGVADGVAVYDDFAHHPTAIAATIAALRAKIGPARLVAVLEPRSNTMKMGVHRQQLADSLAGADAAYVYAPADLGWDAAAVLAGRARVFADLDALLATLRGDLQGGDQVLIMSNGGFGAIHARLLAALEARRPDRP</sequence>
<dbReference type="GO" id="GO:0051301">
    <property type="term" value="P:cell division"/>
    <property type="evidence" value="ECO:0007669"/>
    <property type="project" value="UniProtKB-KW"/>
</dbReference>
<feature type="domain" description="Mur ligase C-terminal" evidence="11">
    <location>
        <begin position="313"/>
        <end position="432"/>
    </location>
</feature>
<dbReference type="SUPFAM" id="SSF51984">
    <property type="entry name" value="MurCD N-terminal domain"/>
    <property type="match status" value="1"/>
</dbReference>
<dbReference type="InterPro" id="IPR036615">
    <property type="entry name" value="Mur_ligase_C_dom_sf"/>
</dbReference>
<gene>
    <name evidence="9 13" type="primary">mpl</name>
    <name evidence="13" type="ORF">EC580_08830</name>
</gene>
<dbReference type="InterPro" id="IPR036565">
    <property type="entry name" value="Mur-like_cat_sf"/>
</dbReference>